<feature type="region of interest" description="Disordered" evidence="4">
    <location>
        <begin position="410"/>
        <end position="436"/>
    </location>
</feature>
<evidence type="ECO:0000313" key="7">
    <source>
        <dbReference type="EMBL" id="MFC3689307.1"/>
    </source>
</evidence>
<dbReference type="Pfam" id="PF17201">
    <property type="entry name" value="Cache_3-Cache_2"/>
    <property type="match status" value="1"/>
</dbReference>
<evidence type="ECO:0000313" key="8">
    <source>
        <dbReference type="Proteomes" id="UP001595685"/>
    </source>
</evidence>
<keyword evidence="8" id="KW-1185">Reference proteome</keyword>
<proteinExistence type="inferred from homology"/>
<evidence type="ECO:0000256" key="5">
    <source>
        <dbReference type="SAM" id="Phobius"/>
    </source>
</evidence>
<protein>
    <submittedName>
        <fullName evidence="7">Cache 3/Cache 2 fusion domain-containing protein</fullName>
    </submittedName>
</protein>
<evidence type="ECO:0000259" key="6">
    <source>
        <dbReference type="PROSITE" id="PS50111"/>
    </source>
</evidence>
<comment type="caution">
    <text evidence="7">The sequence shown here is derived from an EMBL/GenBank/DDBJ whole genome shotgun (WGS) entry which is preliminary data.</text>
</comment>
<keyword evidence="5" id="KW-0472">Membrane</keyword>
<dbReference type="PROSITE" id="PS51257">
    <property type="entry name" value="PROKAR_LIPOPROTEIN"/>
    <property type="match status" value="1"/>
</dbReference>
<gene>
    <name evidence="7" type="ORF">ACFOLH_13240</name>
</gene>
<sequence>MTSRTRRASLRARVVGICLVAVAVSTGCLSAVTLVQSDRATDVALAENEQAVAERARGSAEDLYGTVAAVGSKTSGEIASALRVADDQLARAGGVRVGTAPVAWTAVDQFSKQESAVQLPQLLVGDRWLEPTRSFDVRVPVVDDIAELSGATVTMFQRMPDGAMLRVGTTVRSDADVRAIGTYIPVTNVDGSPNAVVASLLAGETYLGNAFVVNAWFESAYQPVVQDGEVVGAVYVGIQQQQVPELSEAVLSAALGERGETFVVGTTGTRAGVYDLAVDSALVGTSAVEQDLDADGGRWLEPVLEAAPDLAPGEAGTTTFERPAAGGGTETVTVGYSYYAPWDWTVVSLVSHTDFAATAERLAAVQRQTVLLIAGAALLAALVAVLVGARLARRATRPVADAARAVGLLAHGDDSPGGGTGMTAASRSLATSARDTAERARTVSGSALDVRADAESTAAAVEQLTSANAEITRARTPLAAVVDRLSDGVDQVRRSALEVATIAEAADAAARTTSDVVARLDEAGDLVATSVSAIEGIAAQTKLLALNAGIEAARAGDAGRGFAVVATDVKTLADASGTASTVIRTSVDTMRAETQQAKDAMAHILSTVSRIRELQDVITASTHEQADGARELGDSQRAVDQALAEQSTAMTHVAEAAARIAHASDRIAAEVDAVADLATRTTEVSDHVARAAEGMTTTSDELEAVVHGTP</sequence>
<dbReference type="InterPro" id="IPR004090">
    <property type="entry name" value="Chemotax_Me-accpt_rcpt"/>
</dbReference>
<feature type="compositionally biased region" description="Low complexity" evidence="4">
    <location>
        <begin position="423"/>
        <end position="434"/>
    </location>
</feature>
<dbReference type="InterPro" id="IPR004089">
    <property type="entry name" value="MCPsignal_dom"/>
</dbReference>
<dbReference type="PANTHER" id="PTHR32089:SF112">
    <property type="entry name" value="LYSOZYME-LIKE PROTEIN-RELATED"/>
    <property type="match status" value="1"/>
</dbReference>
<dbReference type="RefSeq" id="WP_376983966.1">
    <property type="nucleotide sequence ID" value="NZ_JBHRWW010000009.1"/>
</dbReference>
<dbReference type="SUPFAM" id="SSF103190">
    <property type="entry name" value="Sensory domain-like"/>
    <property type="match status" value="1"/>
</dbReference>
<evidence type="ECO:0000256" key="1">
    <source>
        <dbReference type="ARBA" id="ARBA00023224"/>
    </source>
</evidence>
<dbReference type="Gene3D" id="1.10.287.950">
    <property type="entry name" value="Methyl-accepting chemotaxis protein"/>
    <property type="match status" value="1"/>
</dbReference>
<comment type="similarity">
    <text evidence="2">Belongs to the methyl-accepting chemotaxis (MCP) protein family.</text>
</comment>
<dbReference type="PANTHER" id="PTHR32089">
    <property type="entry name" value="METHYL-ACCEPTING CHEMOTAXIS PROTEIN MCPB"/>
    <property type="match status" value="1"/>
</dbReference>
<dbReference type="PROSITE" id="PS50111">
    <property type="entry name" value="CHEMOTAXIS_TRANSDUC_2"/>
    <property type="match status" value="1"/>
</dbReference>
<dbReference type="SUPFAM" id="SSF58104">
    <property type="entry name" value="Methyl-accepting chemotaxis protein (MCP) signaling domain"/>
    <property type="match status" value="1"/>
</dbReference>
<evidence type="ECO:0000256" key="3">
    <source>
        <dbReference type="PROSITE-ProRule" id="PRU00284"/>
    </source>
</evidence>
<keyword evidence="5" id="KW-1133">Transmembrane helix</keyword>
<feature type="transmembrane region" description="Helical" evidence="5">
    <location>
        <begin position="370"/>
        <end position="389"/>
    </location>
</feature>
<feature type="domain" description="Methyl-accepting transducer" evidence="6">
    <location>
        <begin position="425"/>
        <end position="661"/>
    </location>
</feature>
<dbReference type="SMART" id="SM00283">
    <property type="entry name" value="MA"/>
    <property type="match status" value="1"/>
</dbReference>
<keyword evidence="1 3" id="KW-0807">Transducer</keyword>
<dbReference type="Pfam" id="PF00015">
    <property type="entry name" value="MCPsignal"/>
    <property type="match status" value="1"/>
</dbReference>
<dbReference type="Proteomes" id="UP001595685">
    <property type="component" value="Unassembled WGS sequence"/>
</dbReference>
<keyword evidence="5" id="KW-0812">Transmembrane</keyword>
<dbReference type="InterPro" id="IPR029151">
    <property type="entry name" value="Sensor-like_sf"/>
</dbReference>
<name>A0ABV7WK05_9MICO</name>
<accession>A0ABV7WK05</accession>
<dbReference type="PRINTS" id="PR00260">
    <property type="entry name" value="CHEMTRNSDUCR"/>
</dbReference>
<reference evidence="8" key="1">
    <citation type="journal article" date="2019" name="Int. J. Syst. Evol. Microbiol.">
        <title>The Global Catalogue of Microorganisms (GCM) 10K type strain sequencing project: providing services to taxonomists for standard genome sequencing and annotation.</title>
        <authorList>
            <consortium name="The Broad Institute Genomics Platform"/>
            <consortium name="The Broad Institute Genome Sequencing Center for Infectious Disease"/>
            <person name="Wu L."/>
            <person name="Ma J."/>
        </authorList>
    </citation>
    <scope>NUCLEOTIDE SEQUENCE [LARGE SCALE GENOMIC DNA]</scope>
    <source>
        <strain evidence="8">NCAIM B.02333</strain>
    </source>
</reference>
<dbReference type="EMBL" id="JBHRWW010000009">
    <property type="protein sequence ID" value="MFC3689307.1"/>
    <property type="molecule type" value="Genomic_DNA"/>
</dbReference>
<evidence type="ECO:0000256" key="2">
    <source>
        <dbReference type="ARBA" id="ARBA00029447"/>
    </source>
</evidence>
<dbReference type="InterPro" id="IPR033462">
    <property type="entry name" value="Cache_3-Cache_2"/>
</dbReference>
<organism evidence="7 8">
    <name type="scientific">Aquipuribacter hungaricus</name>
    <dbReference type="NCBI Taxonomy" id="545624"/>
    <lineage>
        <taxon>Bacteria</taxon>
        <taxon>Bacillati</taxon>
        <taxon>Actinomycetota</taxon>
        <taxon>Actinomycetes</taxon>
        <taxon>Micrococcales</taxon>
        <taxon>Intrasporangiaceae</taxon>
        <taxon>Aquipuribacter</taxon>
    </lineage>
</organism>
<evidence type="ECO:0000256" key="4">
    <source>
        <dbReference type="SAM" id="MobiDB-lite"/>
    </source>
</evidence>